<evidence type="ECO:0000313" key="1">
    <source>
        <dbReference type="EMBL" id="KKL94022.1"/>
    </source>
</evidence>
<name>A0A0F9J4B5_9ZZZZ</name>
<organism evidence="1">
    <name type="scientific">marine sediment metagenome</name>
    <dbReference type="NCBI Taxonomy" id="412755"/>
    <lineage>
        <taxon>unclassified sequences</taxon>
        <taxon>metagenomes</taxon>
        <taxon>ecological metagenomes</taxon>
    </lineage>
</organism>
<reference evidence="1" key="1">
    <citation type="journal article" date="2015" name="Nature">
        <title>Complex archaea that bridge the gap between prokaryotes and eukaryotes.</title>
        <authorList>
            <person name="Spang A."/>
            <person name="Saw J.H."/>
            <person name="Jorgensen S.L."/>
            <person name="Zaremba-Niedzwiedzka K."/>
            <person name="Martijn J."/>
            <person name="Lind A.E."/>
            <person name="van Eijk R."/>
            <person name="Schleper C."/>
            <person name="Guy L."/>
            <person name="Ettema T.J."/>
        </authorList>
    </citation>
    <scope>NUCLEOTIDE SEQUENCE</scope>
</reference>
<dbReference type="EMBL" id="LAZR01019036">
    <property type="protein sequence ID" value="KKL94022.1"/>
    <property type="molecule type" value="Genomic_DNA"/>
</dbReference>
<gene>
    <name evidence="1" type="ORF">LCGC14_1868860</name>
</gene>
<comment type="caution">
    <text evidence="1">The sequence shown here is derived from an EMBL/GenBank/DDBJ whole genome shotgun (WGS) entry which is preliminary data.</text>
</comment>
<sequence length="64" mass="7615">MDYKEWIQNKAEELAQEQYDTEYYDLNDYQMAALYHQAEEAHKDYTAAMMDAACEAELDRRLGL</sequence>
<dbReference type="AlphaFoldDB" id="A0A0F9J4B5"/>
<proteinExistence type="predicted"/>
<protein>
    <submittedName>
        <fullName evidence="1">Uncharacterized protein</fullName>
    </submittedName>
</protein>
<accession>A0A0F9J4B5</accession>